<keyword evidence="3" id="KW-0963">Cytoplasm</keyword>
<dbReference type="AlphaFoldDB" id="A0AAW2PMF2"/>
<evidence type="ECO:0000256" key="7">
    <source>
        <dbReference type="ARBA" id="ARBA00022821"/>
    </source>
</evidence>
<evidence type="ECO:0000313" key="10">
    <source>
        <dbReference type="EMBL" id="KAL0357437.1"/>
    </source>
</evidence>
<evidence type="ECO:0000256" key="3">
    <source>
        <dbReference type="ARBA" id="ARBA00022490"/>
    </source>
</evidence>
<keyword evidence="5" id="KW-0677">Repeat</keyword>
<reference evidence="10" key="1">
    <citation type="submission" date="2020-06" db="EMBL/GenBank/DDBJ databases">
        <authorList>
            <person name="Li T."/>
            <person name="Hu X."/>
            <person name="Zhang T."/>
            <person name="Song X."/>
            <person name="Zhang H."/>
            <person name="Dai N."/>
            <person name="Sheng W."/>
            <person name="Hou X."/>
            <person name="Wei L."/>
        </authorList>
    </citation>
    <scope>NUCLEOTIDE SEQUENCE</scope>
    <source>
        <strain evidence="10">KEN8</strain>
        <tissue evidence="10">Leaf</tissue>
    </source>
</reference>
<accession>A0AAW2PMF2</accession>
<evidence type="ECO:0000259" key="9">
    <source>
        <dbReference type="Pfam" id="PF23559"/>
    </source>
</evidence>
<keyword evidence="4" id="KW-0433">Leucine-rich repeat</keyword>
<evidence type="ECO:0000256" key="8">
    <source>
        <dbReference type="ARBA" id="ARBA00022840"/>
    </source>
</evidence>
<comment type="similarity">
    <text evidence="2">Belongs to the disease resistance NB-LRR family.</text>
</comment>
<organism evidence="10">
    <name type="scientific">Sesamum calycinum</name>
    <dbReference type="NCBI Taxonomy" id="2727403"/>
    <lineage>
        <taxon>Eukaryota</taxon>
        <taxon>Viridiplantae</taxon>
        <taxon>Streptophyta</taxon>
        <taxon>Embryophyta</taxon>
        <taxon>Tracheophyta</taxon>
        <taxon>Spermatophyta</taxon>
        <taxon>Magnoliopsida</taxon>
        <taxon>eudicotyledons</taxon>
        <taxon>Gunneridae</taxon>
        <taxon>Pentapetalae</taxon>
        <taxon>asterids</taxon>
        <taxon>lamiids</taxon>
        <taxon>Lamiales</taxon>
        <taxon>Pedaliaceae</taxon>
        <taxon>Sesamum</taxon>
    </lineage>
</organism>
<comment type="caution">
    <text evidence="10">The sequence shown here is derived from an EMBL/GenBank/DDBJ whole genome shotgun (WGS) entry which is preliminary data.</text>
</comment>
<dbReference type="PANTHER" id="PTHR23155:SF1152">
    <property type="entry name" value="AAA+ ATPASE DOMAIN-CONTAINING PROTEIN"/>
    <property type="match status" value="1"/>
</dbReference>
<reference evidence="10" key="2">
    <citation type="journal article" date="2024" name="Plant">
        <title>Genomic evolution and insights into agronomic trait innovations of Sesamum species.</title>
        <authorList>
            <person name="Miao H."/>
            <person name="Wang L."/>
            <person name="Qu L."/>
            <person name="Liu H."/>
            <person name="Sun Y."/>
            <person name="Le M."/>
            <person name="Wang Q."/>
            <person name="Wei S."/>
            <person name="Zheng Y."/>
            <person name="Lin W."/>
            <person name="Duan Y."/>
            <person name="Cao H."/>
            <person name="Xiong S."/>
            <person name="Wang X."/>
            <person name="Wei L."/>
            <person name="Li C."/>
            <person name="Ma Q."/>
            <person name="Ju M."/>
            <person name="Zhao R."/>
            <person name="Li G."/>
            <person name="Mu C."/>
            <person name="Tian Q."/>
            <person name="Mei H."/>
            <person name="Zhang T."/>
            <person name="Gao T."/>
            <person name="Zhang H."/>
        </authorList>
    </citation>
    <scope>NUCLEOTIDE SEQUENCE</scope>
    <source>
        <strain evidence="10">KEN8</strain>
    </source>
</reference>
<dbReference type="Gene3D" id="1.10.10.10">
    <property type="entry name" value="Winged helix-like DNA-binding domain superfamily/Winged helix DNA-binding domain"/>
    <property type="match status" value="1"/>
</dbReference>
<dbReference type="PANTHER" id="PTHR23155">
    <property type="entry name" value="DISEASE RESISTANCE PROTEIN RP"/>
    <property type="match status" value="1"/>
</dbReference>
<dbReference type="GO" id="GO:0005737">
    <property type="term" value="C:cytoplasm"/>
    <property type="evidence" value="ECO:0007669"/>
    <property type="project" value="UniProtKB-SubCell"/>
</dbReference>
<keyword evidence="6" id="KW-0547">Nucleotide-binding</keyword>
<dbReference type="GO" id="GO:0098542">
    <property type="term" value="P:defense response to other organism"/>
    <property type="evidence" value="ECO:0007669"/>
    <property type="project" value="TreeGrafter"/>
</dbReference>
<name>A0AAW2PMF2_9LAMI</name>
<protein>
    <submittedName>
        <fullName evidence="10">Disease resistance protein</fullName>
    </submittedName>
</protein>
<dbReference type="GO" id="GO:0005524">
    <property type="term" value="F:ATP binding"/>
    <property type="evidence" value="ECO:0007669"/>
    <property type="project" value="UniProtKB-KW"/>
</dbReference>
<evidence type="ECO:0000256" key="5">
    <source>
        <dbReference type="ARBA" id="ARBA00022737"/>
    </source>
</evidence>
<gene>
    <name evidence="10" type="ORF">Scaly_1429400</name>
</gene>
<sequence>MGVFPEDYEIFVSQLIKLWVAEGFMKPLASKSLEELAWEYLSDLINRNLIEVRRRNRNGEIKSLIIHDMLRELCMQIAQDEKFLQIINSHSHGFPQGRNNQRRVQSPRSERALFQARRAAQLFMEAGREVH</sequence>
<evidence type="ECO:0000256" key="1">
    <source>
        <dbReference type="ARBA" id="ARBA00004496"/>
    </source>
</evidence>
<feature type="domain" description="Disease resistance protein winged helix" evidence="9">
    <location>
        <begin position="3"/>
        <end position="73"/>
    </location>
</feature>
<keyword evidence="7" id="KW-0611">Plant defense</keyword>
<dbReference type="InterPro" id="IPR058922">
    <property type="entry name" value="WHD_DRP"/>
</dbReference>
<evidence type="ECO:0000256" key="2">
    <source>
        <dbReference type="ARBA" id="ARBA00008894"/>
    </source>
</evidence>
<dbReference type="EMBL" id="JACGWM010000008">
    <property type="protein sequence ID" value="KAL0357437.1"/>
    <property type="molecule type" value="Genomic_DNA"/>
</dbReference>
<dbReference type="Pfam" id="PF23559">
    <property type="entry name" value="WHD_DRP"/>
    <property type="match status" value="1"/>
</dbReference>
<dbReference type="InterPro" id="IPR044974">
    <property type="entry name" value="Disease_R_plants"/>
</dbReference>
<comment type="subcellular location">
    <subcellularLocation>
        <location evidence="1">Cytoplasm</location>
    </subcellularLocation>
</comment>
<evidence type="ECO:0000256" key="6">
    <source>
        <dbReference type="ARBA" id="ARBA00022741"/>
    </source>
</evidence>
<proteinExistence type="inferred from homology"/>
<keyword evidence="8" id="KW-0067">ATP-binding</keyword>
<dbReference type="InterPro" id="IPR036388">
    <property type="entry name" value="WH-like_DNA-bd_sf"/>
</dbReference>
<evidence type="ECO:0000256" key="4">
    <source>
        <dbReference type="ARBA" id="ARBA00022614"/>
    </source>
</evidence>
<dbReference type="FunFam" id="1.10.10.10:FF:000322">
    <property type="entry name" value="Probable disease resistance protein At1g63360"/>
    <property type="match status" value="1"/>
</dbReference>